<dbReference type="OrthoDB" id="440424at2759"/>
<proteinExistence type="predicted"/>
<feature type="non-terminal residue" evidence="1">
    <location>
        <position position="1"/>
    </location>
</feature>
<name>A0A643BLH1_BALPH</name>
<protein>
    <submittedName>
        <fullName evidence="1">Uncharacterized protein</fullName>
    </submittedName>
</protein>
<dbReference type="EMBL" id="SGJD01011120">
    <property type="protein sequence ID" value="KAB0388807.1"/>
    <property type="molecule type" value="Genomic_DNA"/>
</dbReference>
<reference evidence="1 2" key="1">
    <citation type="journal article" date="2019" name="PLoS ONE">
        <title>Genomic analyses reveal an absence of contemporary introgressive admixture between fin whales and blue whales, despite known hybrids.</title>
        <authorList>
            <person name="Westbury M.V."/>
            <person name="Petersen B."/>
            <person name="Lorenzen E.D."/>
        </authorList>
    </citation>
    <scope>NUCLEOTIDE SEQUENCE [LARGE SCALE GENOMIC DNA]</scope>
    <source>
        <strain evidence="1">FinWhale-01</strain>
    </source>
</reference>
<accession>A0A643BLH1</accession>
<dbReference type="AlphaFoldDB" id="A0A643BLH1"/>
<comment type="caution">
    <text evidence="1">The sequence shown here is derived from an EMBL/GenBank/DDBJ whole genome shotgun (WGS) entry which is preliminary data.</text>
</comment>
<organism evidence="1 2">
    <name type="scientific">Balaenoptera physalus</name>
    <name type="common">Fin whale</name>
    <name type="synonym">Balaena physalus</name>
    <dbReference type="NCBI Taxonomy" id="9770"/>
    <lineage>
        <taxon>Eukaryota</taxon>
        <taxon>Metazoa</taxon>
        <taxon>Chordata</taxon>
        <taxon>Craniata</taxon>
        <taxon>Vertebrata</taxon>
        <taxon>Euteleostomi</taxon>
        <taxon>Mammalia</taxon>
        <taxon>Eutheria</taxon>
        <taxon>Laurasiatheria</taxon>
        <taxon>Artiodactyla</taxon>
        <taxon>Whippomorpha</taxon>
        <taxon>Cetacea</taxon>
        <taxon>Mysticeti</taxon>
        <taxon>Balaenopteridae</taxon>
        <taxon>Balaenoptera</taxon>
    </lineage>
</organism>
<keyword evidence="2" id="KW-1185">Reference proteome</keyword>
<gene>
    <name evidence="1" type="ORF">E2I00_016109</name>
</gene>
<evidence type="ECO:0000313" key="2">
    <source>
        <dbReference type="Proteomes" id="UP000437017"/>
    </source>
</evidence>
<sequence length="186" mass="18815">TQTSSRPTGQFHIFRKSAPLGETGRGPSVTPVPYLGPFPGLHLPQAQSSLSTPWSPLRFLRAVGVTPVLVSSSPHQSSTVSAVLVPVVFCAIEFTSAVLLASNLASQILSAGSLVKVGGAASGGLTMASSAALAGATSTLGSLLGTLNGSYLLGCPAAALTAFPLGGNWPWVIDTPPRTPTQHMGV</sequence>
<dbReference type="Proteomes" id="UP000437017">
    <property type="component" value="Unassembled WGS sequence"/>
</dbReference>
<evidence type="ECO:0000313" key="1">
    <source>
        <dbReference type="EMBL" id="KAB0388807.1"/>
    </source>
</evidence>